<feature type="transmembrane region" description="Helical" evidence="1">
    <location>
        <begin position="105"/>
        <end position="128"/>
    </location>
</feature>
<dbReference type="AlphaFoldDB" id="A0A316YGG4"/>
<reference evidence="2 3" key="1">
    <citation type="journal article" date="2018" name="Mol. Biol. Evol.">
        <title>Broad Genomic Sampling Reveals a Smut Pathogenic Ancestry of the Fungal Clade Ustilaginomycotina.</title>
        <authorList>
            <person name="Kijpornyongpan T."/>
            <person name="Mondo S.J."/>
            <person name="Barry K."/>
            <person name="Sandor L."/>
            <person name="Lee J."/>
            <person name="Lipzen A."/>
            <person name="Pangilinan J."/>
            <person name="LaButti K."/>
            <person name="Hainaut M."/>
            <person name="Henrissat B."/>
            <person name="Grigoriev I.V."/>
            <person name="Spatafora J.W."/>
            <person name="Aime M.C."/>
        </authorList>
    </citation>
    <scope>NUCLEOTIDE SEQUENCE [LARGE SCALE GENOMIC DNA]</scope>
    <source>
        <strain evidence="2 3">MCA 4198</strain>
    </source>
</reference>
<name>A0A316YGG4_9BASI</name>
<evidence type="ECO:0000256" key="1">
    <source>
        <dbReference type="SAM" id="Phobius"/>
    </source>
</evidence>
<sequence length="205" mass="23295">MPGNHPRLERSTLTFNILCLVLAILDWPVNILNFIIPLLDDVYYFDPGYNYRYSGSDGSKDLAVSVLGLIFVIVAISQAAFQFCPVVIHSMDLDRKIRPRLRLRWLLAYAIIETVYLILTAAFGFSYAGTRYTFERGDHYNVGDTVPFIPLSVSVFLQICSVTVIILFYRHEKRRQARAGANTVEMEATATSYSLDQHSKPYAQV</sequence>
<feature type="transmembrane region" description="Helical" evidence="1">
    <location>
        <begin position="12"/>
        <end position="36"/>
    </location>
</feature>
<accession>A0A316YGG4</accession>
<evidence type="ECO:0000313" key="2">
    <source>
        <dbReference type="EMBL" id="PWN88309.1"/>
    </source>
</evidence>
<protein>
    <submittedName>
        <fullName evidence="2">Uncharacterized protein</fullName>
    </submittedName>
</protein>
<feature type="transmembrane region" description="Helical" evidence="1">
    <location>
        <begin position="62"/>
        <end position="84"/>
    </location>
</feature>
<dbReference type="GeneID" id="37044279"/>
<keyword evidence="1" id="KW-0472">Membrane</keyword>
<dbReference type="RefSeq" id="XP_025375507.1">
    <property type="nucleotide sequence ID" value="XM_025522363.1"/>
</dbReference>
<evidence type="ECO:0000313" key="3">
    <source>
        <dbReference type="Proteomes" id="UP000245768"/>
    </source>
</evidence>
<proteinExistence type="predicted"/>
<organism evidence="2 3">
    <name type="scientific">Acaromyces ingoldii</name>
    <dbReference type="NCBI Taxonomy" id="215250"/>
    <lineage>
        <taxon>Eukaryota</taxon>
        <taxon>Fungi</taxon>
        <taxon>Dikarya</taxon>
        <taxon>Basidiomycota</taxon>
        <taxon>Ustilaginomycotina</taxon>
        <taxon>Exobasidiomycetes</taxon>
        <taxon>Exobasidiales</taxon>
        <taxon>Cryptobasidiaceae</taxon>
        <taxon>Acaromyces</taxon>
    </lineage>
</organism>
<feature type="non-terminal residue" evidence="2">
    <location>
        <position position="1"/>
    </location>
</feature>
<feature type="transmembrane region" description="Helical" evidence="1">
    <location>
        <begin position="148"/>
        <end position="169"/>
    </location>
</feature>
<keyword evidence="1" id="KW-1133">Transmembrane helix</keyword>
<gene>
    <name evidence="2" type="ORF">FA10DRAFT_268510</name>
</gene>
<dbReference type="EMBL" id="KZ819638">
    <property type="protein sequence ID" value="PWN88309.1"/>
    <property type="molecule type" value="Genomic_DNA"/>
</dbReference>
<dbReference type="Proteomes" id="UP000245768">
    <property type="component" value="Unassembled WGS sequence"/>
</dbReference>
<dbReference type="InParanoid" id="A0A316YGG4"/>
<keyword evidence="3" id="KW-1185">Reference proteome</keyword>
<keyword evidence="1" id="KW-0812">Transmembrane</keyword>